<protein>
    <recommendedName>
        <fullName evidence="3">tRNA(adenine(34)) deaminase</fullName>
        <ecNumber evidence="3">3.5.4.33</ecNumber>
    </recommendedName>
</protein>
<comment type="cofactor">
    <cofactor evidence="1">
        <name>Zn(2+)</name>
        <dbReference type="ChEBI" id="CHEBI:29105"/>
    </cofactor>
</comment>
<dbReference type="GO" id="GO:0002100">
    <property type="term" value="P:tRNA wobble adenosine to inosine editing"/>
    <property type="evidence" value="ECO:0007669"/>
    <property type="project" value="TreeGrafter"/>
</dbReference>
<keyword evidence="11" id="KW-1185">Reference proteome</keyword>
<evidence type="ECO:0000256" key="7">
    <source>
        <dbReference type="ARBA" id="ARBA00022833"/>
    </source>
</evidence>
<gene>
    <name evidence="10" type="ORF">EV356DRAFT_497763</name>
</gene>
<dbReference type="AlphaFoldDB" id="A0A6A6HH11"/>
<dbReference type="EMBL" id="ML991783">
    <property type="protein sequence ID" value="KAF2236833.1"/>
    <property type="molecule type" value="Genomic_DNA"/>
</dbReference>
<dbReference type="Proteomes" id="UP000800092">
    <property type="component" value="Unassembled WGS sequence"/>
</dbReference>
<evidence type="ECO:0000259" key="9">
    <source>
        <dbReference type="PROSITE" id="PS51747"/>
    </source>
</evidence>
<dbReference type="InterPro" id="IPR016193">
    <property type="entry name" value="Cytidine_deaminase-like"/>
</dbReference>
<dbReference type="GO" id="GO:0052718">
    <property type="term" value="C:tRNA-specific adenosine-34 deaminase complex"/>
    <property type="evidence" value="ECO:0007669"/>
    <property type="project" value="UniProtKB-ARBA"/>
</dbReference>
<dbReference type="Pfam" id="PF00383">
    <property type="entry name" value="dCMP_cyt_deam_1"/>
    <property type="match status" value="1"/>
</dbReference>
<keyword evidence="6" id="KW-0378">Hydrolase</keyword>
<evidence type="ECO:0000256" key="1">
    <source>
        <dbReference type="ARBA" id="ARBA00001947"/>
    </source>
</evidence>
<evidence type="ECO:0000256" key="8">
    <source>
        <dbReference type="ARBA" id="ARBA00048045"/>
    </source>
</evidence>
<keyword evidence="7" id="KW-0862">Zinc</keyword>
<evidence type="ECO:0000256" key="2">
    <source>
        <dbReference type="ARBA" id="ARBA00010669"/>
    </source>
</evidence>
<evidence type="ECO:0000313" key="11">
    <source>
        <dbReference type="Proteomes" id="UP000800092"/>
    </source>
</evidence>
<dbReference type="GO" id="GO:0005634">
    <property type="term" value="C:nucleus"/>
    <property type="evidence" value="ECO:0007669"/>
    <property type="project" value="TreeGrafter"/>
</dbReference>
<dbReference type="OrthoDB" id="1701769at2759"/>
<evidence type="ECO:0000256" key="6">
    <source>
        <dbReference type="ARBA" id="ARBA00022801"/>
    </source>
</evidence>
<proteinExistence type="inferred from homology"/>
<dbReference type="PANTHER" id="PTHR11079">
    <property type="entry name" value="CYTOSINE DEAMINASE FAMILY MEMBER"/>
    <property type="match status" value="1"/>
</dbReference>
<comment type="similarity">
    <text evidence="2">Belongs to the cytidine and deoxycytidylate deaminase family. ADAT2 subfamily.</text>
</comment>
<dbReference type="GO" id="GO:0005737">
    <property type="term" value="C:cytoplasm"/>
    <property type="evidence" value="ECO:0007669"/>
    <property type="project" value="TreeGrafter"/>
</dbReference>
<evidence type="ECO:0000256" key="4">
    <source>
        <dbReference type="ARBA" id="ARBA00022694"/>
    </source>
</evidence>
<reference evidence="10" key="1">
    <citation type="journal article" date="2020" name="Stud. Mycol.">
        <title>101 Dothideomycetes genomes: a test case for predicting lifestyles and emergence of pathogens.</title>
        <authorList>
            <person name="Haridas S."/>
            <person name="Albert R."/>
            <person name="Binder M."/>
            <person name="Bloem J."/>
            <person name="Labutti K."/>
            <person name="Salamov A."/>
            <person name="Andreopoulos B."/>
            <person name="Baker S."/>
            <person name="Barry K."/>
            <person name="Bills G."/>
            <person name="Bluhm B."/>
            <person name="Cannon C."/>
            <person name="Castanera R."/>
            <person name="Culley D."/>
            <person name="Daum C."/>
            <person name="Ezra D."/>
            <person name="Gonzalez J."/>
            <person name="Henrissat B."/>
            <person name="Kuo A."/>
            <person name="Liang C."/>
            <person name="Lipzen A."/>
            <person name="Lutzoni F."/>
            <person name="Magnuson J."/>
            <person name="Mondo S."/>
            <person name="Nolan M."/>
            <person name="Ohm R."/>
            <person name="Pangilinan J."/>
            <person name="Park H.-J."/>
            <person name="Ramirez L."/>
            <person name="Alfaro M."/>
            <person name="Sun H."/>
            <person name="Tritt A."/>
            <person name="Yoshinaga Y."/>
            <person name="Zwiers L.-H."/>
            <person name="Turgeon B."/>
            <person name="Goodwin S."/>
            <person name="Spatafora J."/>
            <person name="Crous P."/>
            <person name="Grigoriev I."/>
        </authorList>
    </citation>
    <scope>NUCLEOTIDE SEQUENCE</scope>
    <source>
        <strain evidence="10">Tuck. ex Michener</strain>
    </source>
</reference>
<dbReference type="PROSITE" id="PS51747">
    <property type="entry name" value="CYT_DCMP_DEAMINASES_2"/>
    <property type="match status" value="1"/>
</dbReference>
<feature type="domain" description="CMP/dCMP-type deaminase" evidence="9">
    <location>
        <begin position="9"/>
        <end position="128"/>
    </location>
</feature>
<dbReference type="GO" id="GO:0046872">
    <property type="term" value="F:metal ion binding"/>
    <property type="evidence" value="ECO:0007669"/>
    <property type="project" value="UniProtKB-KW"/>
</dbReference>
<dbReference type="Gene3D" id="3.40.140.10">
    <property type="entry name" value="Cytidine Deaminase, domain 2"/>
    <property type="match status" value="1"/>
</dbReference>
<name>A0A6A6HH11_VIRVR</name>
<dbReference type="CDD" id="cd01285">
    <property type="entry name" value="nucleoside_deaminase"/>
    <property type="match status" value="1"/>
</dbReference>
<comment type="catalytic activity">
    <reaction evidence="8">
        <text>adenosine(34) in tRNA + H2O + H(+) = inosine(34) in tRNA + NH4(+)</text>
        <dbReference type="Rhea" id="RHEA:43168"/>
        <dbReference type="Rhea" id="RHEA-COMP:10373"/>
        <dbReference type="Rhea" id="RHEA-COMP:10374"/>
        <dbReference type="ChEBI" id="CHEBI:15377"/>
        <dbReference type="ChEBI" id="CHEBI:15378"/>
        <dbReference type="ChEBI" id="CHEBI:28938"/>
        <dbReference type="ChEBI" id="CHEBI:74411"/>
        <dbReference type="ChEBI" id="CHEBI:82852"/>
        <dbReference type="EC" id="3.5.4.33"/>
    </reaction>
</comment>
<evidence type="ECO:0000256" key="5">
    <source>
        <dbReference type="ARBA" id="ARBA00022723"/>
    </source>
</evidence>
<organism evidence="10 11">
    <name type="scientific">Viridothelium virens</name>
    <name type="common">Speckled blister lichen</name>
    <name type="synonym">Trypethelium virens</name>
    <dbReference type="NCBI Taxonomy" id="1048519"/>
    <lineage>
        <taxon>Eukaryota</taxon>
        <taxon>Fungi</taxon>
        <taxon>Dikarya</taxon>
        <taxon>Ascomycota</taxon>
        <taxon>Pezizomycotina</taxon>
        <taxon>Dothideomycetes</taxon>
        <taxon>Dothideomycetes incertae sedis</taxon>
        <taxon>Trypetheliales</taxon>
        <taxon>Trypetheliaceae</taxon>
        <taxon>Viridothelium</taxon>
    </lineage>
</organism>
<dbReference type="PANTHER" id="PTHR11079:SF149">
    <property type="entry name" value="TRNA-SPECIFIC ADENOSINE DEAMINASE 2"/>
    <property type="match status" value="1"/>
</dbReference>
<dbReference type="SUPFAM" id="SSF53927">
    <property type="entry name" value="Cytidine deaminase-like"/>
    <property type="match status" value="1"/>
</dbReference>
<keyword evidence="5" id="KW-0479">Metal-binding</keyword>
<accession>A0A6A6HH11</accession>
<dbReference type="FunFam" id="3.40.140.10:FF:000039">
    <property type="entry name" value="tRNA-specific adenosine deaminase"/>
    <property type="match status" value="1"/>
</dbReference>
<dbReference type="InterPro" id="IPR002125">
    <property type="entry name" value="CMP_dCMP_dom"/>
</dbReference>
<evidence type="ECO:0000256" key="3">
    <source>
        <dbReference type="ARBA" id="ARBA00012740"/>
    </source>
</evidence>
<evidence type="ECO:0000313" key="10">
    <source>
        <dbReference type="EMBL" id="KAF2236833.1"/>
    </source>
</evidence>
<keyword evidence="4" id="KW-0819">tRNA processing</keyword>
<dbReference type="EC" id="3.5.4.33" evidence="3"/>
<dbReference type="GO" id="GO:0052717">
    <property type="term" value="F:tRNA-specific adenosine-34 deaminase activity"/>
    <property type="evidence" value="ECO:0007669"/>
    <property type="project" value="UniProtKB-EC"/>
</dbReference>
<sequence>MEAQIEDRAYHEGFMREAIKMAEQALNSDETPVGCAFVHDGTVIGRGMNETNKSLNGTRHCEFVALSSLLQNHPQSILRSSDLYVTVEPCIMCASALRQYHIRAVYFGCSNDRFGGTGGVLNIHSDPANIPPYKVYGGLYRDEAIMLLRRFYVQENDKAPNPAAKKGRLLKTDIPPLLKTDLPALEDLSASASPSPSPLTETEAEMEFETNVEGEVESMPMIGAEEDEDSGTVLAAPAAGRWTTCWPF</sequence>